<feature type="region of interest" description="Disordered" evidence="1">
    <location>
        <begin position="569"/>
        <end position="632"/>
    </location>
</feature>
<organism evidence="2 3">
    <name type="scientific">Moniliophthora roreri (strain MCA 2997)</name>
    <name type="common">Cocoa frosty pod rot fungus</name>
    <name type="synonym">Crinipellis roreri</name>
    <dbReference type="NCBI Taxonomy" id="1381753"/>
    <lineage>
        <taxon>Eukaryota</taxon>
        <taxon>Fungi</taxon>
        <taxon>Dikarya</taxon>
        <taxon>Basidiomycota</taxon>
        <taxon>Agaricomycotina</taxon>
        <taxon>Agaricomycetes</taxon>
        <taxon>Agaricomycetidae</taxon>
        <taxon>Agaricales</taxon>
        <taxon>Marasmiineae</taxon>
        <taxon>Marasmiaceae</taxon>
        <taxon>Moniliophthora</taxon>
    </lineage>
</organism>
<dbReference type="SUPFAM" id="SSF52047">
    <property type="entry name" value="RNI-like"/>
    <property type="match status" value="1"/>
</dbReference>
<accession>V2XP24</accession>
<keyword evidence="3" id="KW-1185">Reference proteome</keyword>
<feature type="compositionally biased region" description="Acidic residues" evidence="1">
    <location>
        <begin position="588"/>
        <end position="623"/>
    </location>
</feature>
<dbReference type="AlphaFoldDB" id="V2XP24"/>
<dbReference type="EMBL" id="AWSO01000075">
    <property type="protein sequence ID" value="ESK95497.1"/>
    <property type="molecule type" value="Genomic_DNA"/>
</dbReference>
<evidence type="ECO:0000313" key="2">
    <source>
        <dbReference type="EMBL" id="ESK95497.1"/>
    </source>
</evidence>
<evidence type="ECO:0000313" key="3">
    <source>
        <dbReference type="Proteomes" id="UP000017559"/>
    </source>
</evidence>
<gene>
    <name evidence="2" type="ORF">Moror_12683</name>
</gene>
<sequence>MHEKPGHITLCDHCKVKFFPAINHLPVSLESLHSDTVPTEAERLQTIAIIQGETHELQRYKEVRTFLEQVVDELKVGETALEHNIRLRRSWASHIRRVPRELWCNIFELVCLSGSYALNISACGKSEKRFLAPALALSQVSSHWRRLANGHPKVWSSISLDIFQLSKGGKRIVKLYLRNSGTRPLRLRLEDTGMGSRTNVSDVKAHLGQCGYSVLQMLFKLLPVCSELTLELPNVLLSSIEPRCRTRVSLPLLRNFEWVVPSEDGIDEDTVWFWVQFFSAPQLKEISIFNDWPVRLGILPYRQLTTVSIGWASLESVFSLLTSCENILTLVWSGLSGDITVPSDSVPIVASNLQELSCSCISLHDLEHFFASITVPSAISIDISSLGSDDGSRHWREDILAAMLERSGAPLEELKLDLEDWCLTLHGLEAILNTCPGLKSLELQIRRDEHATPNSFVAEFLPSLSVSDGQTCPIIPQLTRLRLHEISVSEVVSPQTIQAIIQMIESRSKHPQYIAMDLDISFSTKRFSRFFGYSKRALELEQDIISRVEALEKNGARCVISWIEPGPSPWGSGRTLNASGGNHNSDDNNSESESSDEGDSDSEDESDEDFSDEGDDGDEDSGDEGSSVVESM</sequence>
<dbReference type="InterPro" id="IPR032675">
    <property type="entry name" value="LRR_dom_sf"/>
</dbReference>
<dbReference type="KEGG" id="mrr:Moror_12683"/>
<dbReference type="Gene3D" id="3.80.10.10">
    <property type="entry name" value="Ribonuclease Inhibitor"/>
    <property type="match status" value="1"/>
</dbReference>
<proteinExistence type="predicted"/>
<dbReference type="HOGENOM" id="CLU_018544_8_0_1"/>
<comment type="caution">
    <text evidence="2">The sequence shown here is derived from an EMBL/GenBank/DDBJ whole genome shotgun (WGS) entry which is preliminary data.</text>
</comment>
<dbReference type="OrthoDB" id="2910058at2759"/>
<reference evidence="2 3" key="1">
    <citation type="journal article" date="2014" name="BMC Genomics">
        <title>Genome and secretome analysis of the hemibiotrophic fungal pathogen, Moniliophthora roreri, which causes frosty pod rot disease of cacao: mechanisms of the biotrophic and necrotrophic phases.</title>
        <authorList>
            <person name="Meinhardt L.W."/>
            <person name="Costa G.G.L."/>
            <person name="Thomazella D.P.T."/>
            <person name="Teixeira P.J.P.L."/>
            <person name="Carazzolle M.F."/>
            <person name="Schuster S.C."/>
            <person name="Carlson J.E."/>
            <person name="Guiltinan M.J."/>
            <person name="Mieczkowski P."/>
            <person name="Farmer A."/>
            <person name="Ramaraj T."/>
            <person name="Crozier J."/>
            <person name="Davis R.E."/>
            <person name="Shao J."/>
            <person name="Melnick R.L."/>
            <person name="Pereira G.A.G."/>
            <person name="Bailey B.A."/>
        </authorList>
    </citation>
    <scope>NUCLEOTIDE SEQUENCE [LARGE SCALE GENOMIC DNA]</scope>
    <source>
        <strain evidence="2 3">MCA 2997</strain>
    </source>
</reference>
<protein>
    <submittedName>
        <fullName evidence="2">Uncharacterized protein</fullName>
    </submittedName>
</protein>
<name>V2XP24_MONRO</name>
<evidence type="ECO:0000256" key="1">
    <source>
        <dbReference type="SAM" id="MobiDB-lite"/>
    </source>
</evidence>
<dbReference type="Proteomes" id="UP000017559">
    <property type="component" value="Unassembled WGS sequence"/>
</dbReference>